<dbReference type="CDD" id="cd01949">
    <property type="entry name" value="GGDEF"/>
    <property type="match status" value="1"/>
</dbReference>
<evidence type="ECO:0000313" key="4">
    <source>
        <dbReference type="EMBL" id="NEL80563.1"/>
    </source>
</evidence>
<dbReference type="EC" id="2.7.7.65" evidence="1"/>
<proteinExistence type="predicted"/>
<name>A0A7X5N370_XANPE</name>
<dbReference type="InterPro" id="IPR050469">
    <property type="entry name" value="Diguanylate_Cyclase"/>
</dbReference>
<feature type="non-terminal residue" evidence="4">
    <location>
        <position position="1"/>
    </location>
</feature>
<reference evidence="4 5" key="1">
    <citation type="submission" date="2019-11" db="EMBL/GenBank/DDBJ databases">
        <title>Genome-resolved metagenomics to study the prevalence of co-infection and intraspecific heterogeneity among plant pathogen metapopulations.</title>
        <authorList>
            <person name="Newberry E."/>
            <person name="Bhandari R."/>
            <person name="Kemble J."/>
            <person name="Sikora E."/>
            <person name="Potnis N."/>
        </authorList>
    </citation>
    <scope>NUCLEOTIDE SEQUENCE [LARGE SCALE GENOMIC DNA]</scope>
    <source>
        <strain evidence="4">Xp_Tom_Tuscaloosa_18b</strain>
    </source>
</reference>
<dbReference type="NCBIfam" id="TIGR00254">
    <property type="entry name" value="GGDEF"/>
    <property type="match status" value="1"/>
</dbReference>
<dbReference type="SUPFAM" id="SSF55073">
    <property type="entry name" value="Nucleotide cyclase"/>
    <property type="match status" value="1"/>
</dbReference>
<feature type="non-terminal residue" evidence="4">
    <location>
        <position position="110"/>
    </location>
</feature>
<sequence>QREAARTQRGGQPLCVAMLDLDDFRRLNETHGHAGGDAALRHTVDVAKSVLRTTDAIARFGGEEFVLLLPDSTIFEASAAVIRLQRALAQRSLLHEDVRVFVSFSGGVAL</sequence>
<dbReference type="GO" id="GO:0005886">
    <property type="term" value="C:plasma membrane"/>
    <property type="evidence" value="ECO:0007669"/>
    <property type="project" value="TreeGrafter"/>
</dbReference>
<comment type="catalytic activity">
    <reaction evidence="2">
        <text>2 GTP = 3',3'-c-di-GMP + 2 diphosphate</text>
        <dbReference type="Rhea" id="RHEA:24898"/>
        <dbReference type="ChEBI" id="CHEBI:33019"/>
        <dbReference type="ChEBI" id="CHEBI:37565"/>
        <dbReference type="ChEBI" id="CHEBI:58805"/>
        <dbReference type="EC" id="2.7.7.65"/>
    </reaction>
</comment>
<accession>A0A7X5N370</accession>
<evidence type="ECO:0000256" key="1">
    <source>
        <dbReference type="ARBA" id="ARBA00012528"/>
    </source>
</evidence>
<dbReference type="Gene3D" id="3.30.70.270">
    <property type="match status" value="1"/>
</dbReference>
<dbReference type="Proteomes" id="UP000471082">
    <property type="component" value="Unassembled WGS sequence"/>
</dbReference>
<dbReference type="GO" id="GO:1902201">
    <property type="term" value="P:negative regulation of bacterial-type flagellum-dependent cell motility"/>
    <property type="evidence" value="ECO:0007669"/>
    <property type="project" value="TreeGrafter"/>
</dbReference>
<dbReference type="PANTHER" id="PTHR45138:SF9">
    <property type="entry name" value="DIGUANYLATE CYCLASE DGCM-RELATED"/>
    <property type="match status" value="1"/>
</dbReference>
<evidence type="ECO:0000259" key="3">
    <source>
        <dbReference type="PROSITE" id="PS50887"/>
    </source>
</evidence>
<dbReference type="GO" id="GO:0043709">
    <property type="term" value="P:cell adhesion involved in single-species biofilm formation"/>
    <property type="evidence" value="ECO:0007669"/>
    <property type="project" value="TreeGrafter"/>
</dbReference>
<dbReference type="InterPro" id="IPR029787">
    <property type="entry name" value="Nucleotide_cyclase"/>
</dbReference>
<dbReference type="SMART" id="SM00267">
    <property type="entry name" value="GGDEF"/>
    <property type="match status" value="1"/>
</dbReference>
<comment type="caution">
    <text evidence="4">The sequence shown here is derived from an EMBL/GenBank/DDBJ whole genome shotgun (WGS) entry which is preliminary data.</text>
</comment>
<dbReference type="GO" id="GO:0052621">
    <property type="term" value="F:diguanylate cyclase activity"/>
    <property type="evidence" value="ECO:0007669"/>
    <property type="project" value="UniProtKB-EC"/>
</dbReference>
<dbReference type="EMBL" id="JAAGYU010001694">
    <property type="protein sequence ID" value="NEL80563.1"/>
    <property type="molecule type" value="Genomic_DNA"/>
</dbReference>
<dbReference type="Pfam" id="PF00990">
    <property type="entry name" value="GGDEF"/>
    <property type="match status" value="1"/>
</dbReference>
<evidence type="ECO:0000256" key="2">
    <source>
        <dbReference type="ARBA" id="ARBA00034247"/>
    </source>
</evidence>
<gene>
    <name evidence="4" type="ORF">G3W61_30435</name>
</gene>
<protein>
    <recommendedName>
        <fullName evidence="1">diguanylate cyclase</fullName>
        <ecNumber evidence="1">2.7.7.65</ecNumber>
    </recommendedName>
</protein>
<evidence type="ECO:0000313" key="5">
    <source>
        <dbReference type="Proteomes" id="UP000471082"/>
    </source>
</evidence>
<dbReference type="PROSITE" id="PS50887">
    <property type="entry name" value="GGDEF"/>
    <property type="match status" value="1"/>
</dbReference>
<organism evidence="4 5">
    <name type="scientific">Xanthomonas perforans</name>
    <dbReference type="NCBI Taxonomy" id="442694"/>
    <lineage>
        <taxon>Bacteria</taxon>
        <taxon>Pseudomonadati</taxon>
        <taxon>Pseudomonadota</taxon>
        <taxon>Gammaproteobacteria</taxon>
        <taxon>Lysobacterales</taxon>
        <taxon>Lysobacteraceae</taxon>
        <taxon>Xanthomonas</taxon>
    </lineage>
</organism>
<dbReference type="InterPro" id="IPR043128">
    <property type="entry name" value="Rev_trsase/Diguanyl_cyclase"/>
</dbReference>
<dbReference type="InterPro" id="IPR000160">
    <property type="entry name" value="GGDEF_dom"/>
</dbReference>
<feature type="domain" description="GGDEF" evidence="3">
    <location>
        <begin position="12"/>
        <end position="110"/>
    </location>
</feature>
<dbReference type="PANTHER" id="PTHR45138">
    <property type="entry name" value="REGULATORY COMPONENTS OF SENSORY TRANSDUCTION SYSTEM"/>
    <property type="match status" value="1"/>
</dbReference>
<dbReference type="AlphaFoldDB" id="A0A7X5N370"/>